<name>A0ACB5U3Q6_AMBMO</name>
<comment type="caution">
    <text evidence="1">The sequence shown here is derived from an EMBL/GenBank/DDBJ whole genome shotgun (WGS) entry which is preliminary data.</text>
</comment>
<organism evidence="1 2">
    <name type="scientific">Ambrosiozyma monospora</name>
    <name type="common">Yeast</name>
    <name type="synonym">Endomycopsis monosporus</name>
    <dbReference type="NCBI Taxonomy" id="43982"/>
    <lineage>
        <taxon>Eukaryota</taxon>
        <taxon>Fungi</taxon>
        <taxon>Dikarya</taxon>
        <taxon>Ascomycota</taxon>
        <taxon>Saccharomycotina</taxon>
        <taxon>Pichiomycetes</taxon>
        <taxon>Pichiales</taxon>
        <taxon>Pichiaceae</taxon>
        <taxon>Ambrosiozyma</taxon>
    </lineage>
</organism>
<proteinExistence type="predicted"/>
<accession>A0ACB5U3Q6</accession>
<reference evidence="1" key="1">
    <citation type="submission" date="2023-04" db="EMBL/GenBank/DDBJ databases">
        <title>Ambrosiozyma monospora NBRC 10751.</title>
        <authorList>
            <person name="Ichikawa N."/>
            <person name="Sato H."/>
            <person name="Tonouchi N."/>
        </authorList>
    </citation>
    <scope>NUCLEOTIDE SEQUENCE</scope>
    <source>
        <strain evidence="1">NBRC 10751</strain>
    </source>
</reference>
<evidence type="ECO:0000313" key="1">
    <source>
        <dbReference type="EMBL" id="GMF00824.1"/>
    </source>
</evidence>
<dbReference type="EMBL" id="BSXS01011576">
    <property type="protein sequence ID" value="GMF00824.1"/>
    <property type="molecule type" value="Genomic_DNA"/>
</dbReference>
<gene>
    <name evidence="1" type="ORF">Amon02_001110000</name>
</gene>
<evidence type="ECO:0000313" key="2">
    <source>
        <dbReference type="Proteomes" id="UP001165064"/>
    </source>
</evidence>
<protein>
    <submittedName>
        <fullName evidence="1">Unnamed protein product</fullName>
    </submittedName>
</protein>
<sequence length="236" mass="27460">MEKEEAEDVTDEDERSLNFITHLFTNYFVPLFKGANAKPSSLEHLTNLPQKACYQLTANLRTKTVEAVYVTWCSLGKPASVQDRFRFGLDRFGGFQRLLYSDESYGVIKQILLCGMQRNSQCQELCSKMFWSVIVSEWVQWRSLYELERVSISALYEIFFNKYTYSPETEEINTLIANLERLANVLDLEDEAHDPILKFIGTIFDFLTTAAEMKGFPESAEFDNDRVFYKLQLLLR</sequence>
<dbReference type="Proteomes" id="UP001165064">
    <property type="component" value="Unassembled WGS sequence"/>
</dbReference>
<keyword evidence="2" id="KW-1185">Reference proteome</keyword>